<protein>
    <recommendedName>
        <fullName evidence="1">GLUG domain-containing protein</fullName>
    </recommendedName>
</protein>
<feature type="domain" description="GLUG" evidence="1">
    <location>
        <begin position="367"/>
        <end position="391"/>
    </location>
</feature>
<proteinExistence type="predicted"/>
<dbReference type="Pfam" id="PF07581">
    <property type="entry name" value="Glug"/>
    <property type="match status" value="1"/>
</dbReference>
<reference evidence="2" key="1">
    <citation type="submission" date="2022-12" db="EMBL/GenBank/DDBJ databases">
        <title>Isolation and characterisation of novel Methanocorpusculum spp. from native Australian herbivores indicates the genus is ancestrally host-associated.</title>
        <authorList>
            <person name="Volmer J.G."/>
            <person name="Soo R.M."/>
            <person name="Evans P.N."/>
            <person name="Hoedt E.C."/>
            <person name="Astorga Alsina A.L."/>
            <person name="Woodcroft B.J."/>
            <person name="Tyson G.W."/>
            <person name="Hugenholtz P."/>
            <person name="Morrison M."/>
        </authorList>
    </citation>
    <scope>NUCLEOTIDE SEQUENCE</scope>
    <source>
        <strain evidence="2">CW153</strain>
    </source>
</reference>
<comment type="caution">
    <text evidence="2">The sequence shown here is derived from an EMBL/GenBank/DDBJ whole genome shotgun (WGS) entry which is preliminary data.</text>
</comment>
<dbReference type="SUPFAM" id="SSF51126">
    <property type="entry name" value="Pectin lyase-like"/>
    <property type="match status" value="1"/>
</dbReference>
<accession>A0ABT4IK88</accession>
<name>A0ABT4IK88_9EURY</name>
<dbReference type="InterPro" id="IPR011493">
    <property type="entry name" value="GLUG"/>
</dbReference>
<dbReference type="Proteomes" id="UP001141336">
    <property type="component" value="Unassembled WGS sequence"/>
</dbReference>
<organism evidence="2 3">
    <name type="scientific">Methanocorpusculum vombati</name>
    <dbReference type="NCBI Taxonomy" id="3002864"/>
    <lineage>
        <taxon>Archaea</taxon>
        <taxon>Methanobacteriati</taxon>
        <taxon>Methanobacteriota</taxon>
        <taxon>Stenosarchaea group</taxon>
        <taxon>Methanomicrobia</taxon>
        <taxon>Methanomicrobiales</taxon>
        <taxon>Methanocorpusculaceae</taxon>
        <taxon>Methanocorpusculum</taxon>
    </lineage>
</organism>
<evidence type="ECO:0000313" key="2">
    <source>
        <dbReference type="EMBL" id="MCZ0862163.1"/>
    </source>
</evidence>
<evidence type="ECO:0000313" key="3">
    <source>
        <dbReference type="Proteomes" id="UP001141336"/>
    </source>
</evidence>
<dbReference type="Gene3D" id="2.160.20.110">
    <property type="match status" value="1"/>
</dbReference>
<keyword evidence="3" id="KW-1185">Reference proteome</keyword>
<dbReference type="RefSeq" id="WP_268922379.1">
    <property type="nucleotide sequence ID" value="NZ_JAPTGC010000003.1"/>
</dbReference>
<evidence type="ECO:0000259" key="1">
    <source>
        <dbReference type="Pfam" id="PF07581"/>
    </source>
</evidence>
<dbReference type="InterPro" id="IPR011050">
    <property type="entry name" value="Pectin_lyase_fold/virulence"/>
</dbReference>
<sequence>MTEHKLLLLTAVVLLVFSGIAGAGATESHITTVADLQAIQNDLGGTYYLDSDLDLSGVSFTPLGNESTPFTGTFEGNGHAITYLTLNPESGTGVGMFACSNGTIRNLILKNISITSTCADYVGGLVGWNKPAGIIRGITVMKSAVLGFRSSDHVSEDYGLIAGRNDGSITQSSVQYGTVEAVYSSGGIAGKNRGTIMDCSVDSCMIHCGMHGGGITGSGAEQGSVINCRVMNTTVTGRTTLGAIAGLSIATSDVWVTIRNTTAIDCTICGVPDPARPDLSVENIGGFAGTHGWGCIENCTISGTTVEGSKGTGGFVGTNGKGASICSSHVFTATVISKGTGSKMIGGFVGYNKGLITASTASGDVFGSSHVGGFAGYNTGTLTSCTSTEKIQVSTTKNSNHYDCSVTLSNVTLNFSVYDYYLNANDPDPDKKDTEIWFSANTDDRNRGKPGNTVFTFNLSTKNLTITDPDILARDISAGNAMMINLDGFNSLNDPTWRGHEVWLDGNHPEKSSCRHPLQEGTTHRISIHCWTWSGTENGRPFEHSCCVGIMKSDAAQYRQQHLVQSTIDVGTERYLADAIQKPTAVSRTDYDSVDAYMTAIIGC</sequence>
<gene>
    <name evidence="2" type="ORF">O0S09_02690</name>
</gene>
<dbReference type="EMBL" id="JAPTGC010000003">
    <property type="protein sequence ID" value="MCZ0862163.1"/>
    <property type="molecule type" value="Genomic_DNA"/>
</dbReference>